<evidence type="ECO:0000313" key="3">
    <source>
        <dbReference type="EMBL" id="ARN56432.1"/>
    </source>
</evidence>
<feature type="signal peptide" evidence="1">
    <location>
        <begin position="1"/>
        <end position="19"/>
    </location>
</feature>
<dbReference type="Pfam" id="PF13472">
    <property type="entry name" value="Lipase_GDSL_2"/>
    <property type="match status" value="1"/>
</dbReference>
<dbReference type="AlphaFoldDB" id="A0A1W6LL07"/>
<dbReference type="InterPro" id="IPR051532">
    <property type="entry name" value="Ester_Hydrolysis_Enzymes"/>
</dbReference>
<dbReference type="InterPro" id="IPR036514">
    <property type="entry name" value="SGNH_hydro_sf"/>
</dbReference>
<dbReference type="PANTHER" id="PTHR30383:SF5">
    <property type="entry name" value="SGNH HYDROLASE-TYPE ESTERASE DOMAIN-CONTAINING PROTEIN"/>
    <property type="match status" value="1"/>
</dbReference>
<dbReference type="KEGG" id="pbp:STSP1_00814"/>
<keyword evidence="4" id="KW-1185">Reference proteome</keyword>
<protein>
    <recommendedName>
        <fullName evidence="2">SGNH hydrolase-type esterase domain-containing protein</fullName>
    </recommendedName>
</protein>
<sequence precursor="true">MNYRIILSALLLAGMQVSAYQVFVHVGHAHCAKELINPEGWEKAAQKADGVWGFDAWTRTLSKDQQDKVLSNIKTRDFYLGEFHWGKSKNDHAKHNRKGAAPVIEAGKRNGFKEQWCMTYDESRYGSTISAEQIRTYREIYPDYKLITNFRVFKKKRFAEELKLLDGICYEFSVQKYKQKSGHHQGQTKLENIAEAIVWAIDHSKKIFLLIPPGKDVPAAKNNNYINTIMQFEKDLRKSLPSEYYSSDELILVPATYNCIHNKLRSVPAEKNNKYANTGMGAALYLIEAKEEKSPANPADYLNDIKAELRKKWPDNRTVNLVFHGHSVPSGYFDTPNVRPLKSYPRLFFRMLKEKYPYAVVNVITTSIGGEKAVQGVKRFEDDVLCHRPDVLFIDYALNDRAAGLEKTKAAWKEMIRKALAKDIKVILLTPTIDINHTPGKSSEPLNKHAQQIRELAAEYNIGLADSLKAFDKVLEDGVKNKELLSNGYNHPNEKGHKIAAEEIMKWF</sequence>
<feature type="chain" id="PRO_5012664543" description="SGNH hydrolase-type esterase domain-containing protein" evidence="1">
    <location>
        <begin position="20"/>
        <end position="508"/>
    </location>
</feature>
<reference evidence="4" key="1">
    <citation type="submission" date="2017-04" db="EMBL/GenBank/DDBJ databases">
        <title>Comparative genomics and description of representatives of a novel lineage of planctomycetes thriving in anoxic sediments.</title>
        <authorList>
            <person name="Spring S."/>
            <person name="Bunk B."/>
            <person name="Sproer C."/>
        </authorList>
    </citation>
    <scope>NUCLEOTIDE SEQUENCE [LARGE SCALE GENOMIC DNA]</scope>
    <source>
        <strain evidence="4">ST-PulAB-D4</strain>
    </source>
</reference>
<feature type="domain" description="SGNH hydrolase-type esterase" evidence="2">
    <location>
        <begin position="324"/>
        <end position="499"/>
    </location>
</feature>
<proteinExistence type="predicted"/>
<evidence type="ECO:0000259" key="2">
    <source>
        <dbReference type="Pfam" id="PF13472"/>
    </source>
</evidence>
<dbReference type="Proteomes" id="UP000193334">
    <property type="component" value="Chromosome"/>
</dbReference>
<dbReference type="PANTHER" id="PTHR30383">
    <property type="entry name" value="THIOESTERASE 1/PROTEASE 1/LYSOPHOSPHOLIPASE L1"/>
    <property type="match status" value="1"/>
</dbReference>
<organism evidence="3 4">
    <name type="scientific">Sedimentisphaera salicampi</name>
    <dbReference type="NCBI Taxonomy" id="1941349"/>
    <lineage>
        <taxon>Bacteria</taxon>
        <taxon>Pseudomonadati</taxon>
        <taxon>Planctomycetota</taxon>
        <taxon>Phycisphaerae</taxon>
        <taxon>Sedimentisphaerales</taxon>
        <taxon>Sedimentisphaeraceae</taxon>
        <taxon>Sedimentisphaera</taxon>
    </lineage>
</organism>
<dbReference type="EMBL" id="CP021023">
    <property type="protein sequence ID" value="ARN56432.1"/>
    <property type="molecule type" value="Genomic_DNA"/>
</dbReference>
<gene>
    <name evidence="3" type="ORF">STSP1_00814</name>
</gene>
<dbReference type="Gene3D" id="3.40.50.1110">
    <property type="entry name" value="SGNH hydrolase"/>
    <property type="match status" value="1"/>
</dbReference>
<dbReference type="RefSeq" id="WP_226997510.1">
    <property type="nucleotide sequence ID" value="NZ_CP021023.1"/>
</dbReference>
<evidence type="ECO:0000256" key="1">
    <source>
        <dbReference type="SAM" id="SignalP"/>
    </source>
</evidence>
<dbReference type="STRING" id="1941349.STSP1_00814"/>
<dbReference type="SUPFAM" id="SSF52266">
    <property type="entry name" value="SGNH hydrolase"/>
    <property type="match status" value="1"/>
</dbReference>
<keyword evidence="1" id="KW-0732">Signal</keyword>
<dbReference type="InterPro" id="IPR013830">
    <property type="entry name" value="SGNH_hydro"/>
</dbReference>
<accession>A0A1W6LL07</accession>
<evidence type="ECO:0000313" key="4">
    <source>
        <dbReference type="Proteomes" id="UP000193334"/>
    </source>
</evidence>
<name>A0A1W6LL07_9BACT</name>
<dbReference type="GO" id="GO:0004622">
    <property type="term" value="F:phosphatidylcholine lysophospholipase activity"/>
    <property type="evidence" value="ECO:0007669"/>
    <property type="project" value="TreeGrafter"/>
</dbReference>